<protein>
    <submittedName>
        <fullName evidence="1">Uncharacterized protein</fullName>
    </submittedName>
</protein>
<keyword evidence="2" id="KW-1185">Reference proteome</keyword>
<evidence type="ECO:0000313" key="1">
    <source>
        <dbReference type="EMBL" id="QIP17290.1"/>
    </source>
</evidence>
<dbReference type="Proteomes" id="UP000501802">
    <property type="component" value="Chromosome"/>
</dbReference>
<proteinExistence type="predicted"/>
<dbReference type="RefSeq" id="WP_167217993.1">
    <property type="nucleotide sequence ID" value="NZ_CP050063.1"/>
</dbReference>
<dbReference type="AlphaFoldDB" id="A0A6G9AXZ7"/>
<sequence length="109" mass="12648">MKSYTDQLTNELETFRTKVNALISQLYRNTVKDHTGAVISEVFLADEWEYEGQVFNALTEHGMAYVVDQEIIEVFSWNDLDTESLVEVVQILEDKDFDLSKTIRPELVK</sequence>
<reference evidence="1 2" key="1">
    <citation type="submission" date="2020-03" db="EMBL/GenBank/DDBJ databases">
        <authorList>
            <person name="Kim M.K."/>
        </authorList>
    </citation>
    <scope>NUCLEOTIDE SEQUENCE [LARGE SCALE GENOMIC DNA]</scope>
    <source>
        <strain evidence="1 2">BT328</strain>
    </source>
</reference>
<gene>
    <name evidence="1" type="ORF">G8759_33935</name>
</gene>
<dbReference type="EMBL" id="CP050063">
    <property type="protein sequence ID" value="QIP17290.1"/>
    <property type="molecule type" value="Genomic_DNA"/>
</dbReference>
<dbReference type="KEGG" id="spib:G8759_33935"/>
<evidence type="ECO:0000313" key="2">
    <source>
        <dbReference type="Proteomes" id="UP000501802"/>
    </source>
</evidence>
<organism evidence="1 2">
    <name type="scientific">Spirosoma aureum</name>
    <dbReference type="NCBI Taxonomy" id="2692134"/>
    <lineage>
        <taxon>Bacteria</taxon>
        <taxon>Pseudomonadati</taxon>
        <taxon>Bacteroidota</taxon>
        <taxon>Cytophagia</taxon>
        <taxon>Cytophagales</taxon>
        <taxon>Cytophagaceae</taxon>
        <taxon>Spirosoma</taxon>
    </lineage>
</organism>
<name>A0A6G9AXZ7_9BACT</name>
<accession>A0A6G9AXZ7</accession>